<dbReference type="NCBIfam" id="TIGR00685">
    <property type="entry name" value="T6PP"/>
    <property type="match status" value="1"/>
</dbReference>
<evidence type="ECO:0000256" key="1">
    <source>
        <dbReference type="ARBA" id="ARBA00005199"/>
    </source>
</evidence>
<dbReference type="GO" id="GO:0046872">
    <property type="term" value="F:metal ion binding"/>
    <property type="evidence" value="ECO:0007669"/>
    <property type="project" value="UniProtKB-KW"/>
</dbReference>
<dbReference type="PANTHER" id="PTHR43768">
    <property type="entry name" value="TREHALOSE 6-PHOSPHATE PHOSPHATASE"/>
    <property type="match status" value="1"/>
</dbReference>
<dbReference type="CDD" id="cd01627">
    <property type="entry name" value="HAD_TPP"/>
    <property type="match status" value="1"/>
</dbReference>
<dbReference type="PANTHER" id="PTHR43768:SF3">
    <property type="entry name" value="TREHALOSE 6-PHOSPHATE PHOSPHATASE"/>
    <property type="match status" value="1"/>
</dbReference>
<evidence type="ECO:0000256" key="3">
    <source>
        <dbReference type="ARBA" id="ARBA00022801"/>
    </source>
</evidence>
<name>A0AAJ1EJH5_9BACT</name>
<dbReference type="Gene3D" id="3.40.50.1000">
    <property type="entry name" value="HAD superfamily/HAD-like"/>
    <property type="match status" value="1"/>
</dbReference>
<dbReference type="Proteomes" id="UP001197609">
    <property type="component" value="Unassembled WGS sequence"/>
</dbReference>
<evidence type="ECO:0000313" key="5">
    <source>
        <dbReference type="EMBL" id="MBZ0160051.1"/>
    </source>
</evidence>
<dbReference type="GO" id="GO:0004805">
    <property type="term" value="F:trehalose-phosphatase activity"/>
    <property type="evidence" value="ECO:0007669"/>
    <property type="project" value="UniProtKB-EC"/>
</dbReference>
<keyword evidence="3 4" id="KW-0378">Hydrolase</keyword>
<comment type="cofactor">
    <cofactor evidence="4">
        <name>Mg(2+)</name>
        <dbReference type="ChEBI" id="CHEBI:18420"/>
    </cofactor>
</comment>
<keyword evidence="4" id="KW-0460">Magnesium</keyword>
<dbReference type="EMBL" id="JAIOIU010000098">
    <property type="protein sequence ID" value="MBZ0160051.1"/>
    <property type="molecule type" value="Genomic_DNA"/>
</dbReference>
<dbReference type="InterPro" id="IPR003337">
    <property type="entry name" value="Trehalose_PPase"/>
</dbReference>
<comment type="caution">
    <text evidence="5">The sequence shown here is derived from an EMBL/GenBank/DDBJ whole genome shotgun (WGS) entry which is preliminary data.</text>
</comment>
<sequence length="261" mass="29710">MEWLWSQWPPVAAEILSSSYTVLLLDYDGTLTRIAPSPAQATLPAATRSVLRELSRRPRMTVAVISGRRLNELRRLVRVRNLIYVGNHGLEIWHDGRQAGVNVPRPFQEAVARIRSQLTSLVADIPGVLVEDKGLSVSLHYRLVPTRLEMHLKAMFLRDVLPLVRASGLTVLHGKKVIELRPRLNWTKGHAALWLMKHIRRRSVLPIYIGDDRTDEDAFRALAKGITIRVGALEGSKARYYVRDVKEVMAFLQWMAETFKP</sequence>
<dbReference type="Pfam" id="PF02358">
    <property type="entry name" value="Trehalose_PPase"/>
    <property type="match status" value="1"/>
</dbReference>
<proteinExistence type="inferred from homology"/>
<organism evidence="5 6">
    <name type="scientific">Candidatus Methylomirabilis tolerans</name>
    <dbReference type="NCBI Taxonomy" id="3123416"/>
    <lineage>
        <taxon>Bacteria</taxon>
        <taxon>Candidatus Methylomirabilota</taxon>
        <taxon>Candidatus Methylomirabilia</taxon>
        <taxon>Candidatus Methylomirabilales</taxon>
        <taxon>Candidatus Methylomirabilaceae</taxon>
        <taxon>Candidatus Methylomirabilis</taxon>
    </lineage>
</organism>
<dbReference type="InterPro" id="IPR023214">
    <property type="entry name" value="HAD_sf"/>
</dbReference>
<reference evidence="5 6" key="1">
    <citation type="journal article" date="2021" name="bioRxiv">
        <title>Unraveling nitrogen, sulfur and carbon metabolic pathways and microbial community transcriptional responses to substrate deprivation and toxicity stresses in a bioreactor mimicking anoxic brackish coastal sediment conditions.</title>
        <authorList>
            <person name="Martins P.D."/>
            <person name="Echeveste M.J."/>
            <person name="Arshad A."/>
            <person name="Kurth J."/>
            <person name="Ouboter H."/>
            <person name="Jetten M.S.M."/>
            <person name="Welte C.U."/>
        </authorList>
    </citation>
    <scope>NUCLEOTIDE SEQUENCE [LARGE SCALE GENOMIC DNA]</scope>
    <source>
        <strain evidence="5">MAG_38</strain>
    </source>
</reference>
<protein>
    <recommendedName>
        <fullName evidence="4">Trehalose 6-phosphate phosphatase</fullName>
        <ecNumber evidence="4">3.1.3.12</ecNumber>
    </recommendedName>
</protein>
<evidence type="ECO:0000256" key="4">
    <source>
        <dbReference type="RuleBase" id="RU361117"/>
    </source>
</evidence>
<dbReference type="SUPFAM" id="SSF56784">
    <property type="entry name" value="HAD-like"/>
    <property type="match status" value="1"/>
</dbReference>
<keyword evidence="4" id="KW-0479">Metal-binding</keyword>
<dbReference type="InterPro" id="IPR006379">
    <property type="entry name" value="HAD-SF_hydro_IIB"/>
</dbReference>
<comment type="similarity">
    <text evidence="2 4">Belongs to the trehalose phosphatase family.</text>
</comment>
<dbReference type="NCBIfam" id="TIGR01484">
    <property type="entry name" value="HAD-SF-IIB"/>
    <property type="match status" value="1"/>
</dbReference>
<dbReference type="Gene3D" id="3.30.70.1020">
    <property type="entry name" value="Trehalose-6-phosphate phosphatase related protein, domain 2"/>
    <property type="match status" value="1"/>
</dbReference>
<comment type="function">
    <text evidence="4">Removes the phosphate from trehalose 6-phosphate to produce free trehalose.</text>
</comment>
<evidence type="ECO:0000256" key="2">
    <source>
        <dbReference type="ARBA" id="ARBA00008770"/>
    </source>
</evidence>
<gene>
    <name evidence="5" type="primary">otsB</name>
    <name evidence="5" type="ORF">K8G79_07950</name>
</gene>
<accession>A0AAJ1EJH5</accession>
<comment type="pathway">
    <text evidence="1 4">Glycan biosynthesis; trehalose biosynthesis.</text>
</comment>
<dbReference type="InterPro" id="IPR044651">
    <property type="entry name" value="OTSB-like"/>
</dbReference>
<dbReference type="GO" id="GO:0005992">
    <property type="term" value="P:trehalose biosynthetic process"/>
    <property type="evidence" value="ECO:0007669"/>
    <property type="project" value="InterPro"/>
</dbReference>
<comment type="catalytic activity">
    <reaction evidence="4">
        <text>alpha,alpha-trehalose 6-phosphate + H2O = alpha,alpha-trehalose + phosphate</text>
        <dbReference type="Rhea" id="RHEA:23420"/>
        <dbReference type="ChEBI" id="CHEBI:15377"/>
        <dbReference type="ChEBI" id="CHEBI:16551"/>
        <dbReference type="ChEBI" id="CHEBI:43474"/>
        <dbReference type="ChEBI" id="CHEBI:58429"/>
        <dbReference type="EC" id="3.1.3.12"/>
    </reaction>
</comment>
<dbReference type="AlphaFoldDB" id="A0AAJ1EJH5"/>
<evidence type="ECO:0000313" key="6">
    <source>
        <dbReference type="Proteomes" id="UP001197609"/>
    </source>
</evidence>
<dbReference type="InterPro" id="IPR036412">
    <property type="entry name" value="HAD-like_sf"/>
</dbReference>
<dbReference type="EC" id="3.1.3.12" evidence="4"/>